<gene>
    <name evidence="2" type="ORF">VE25_08635</name>
</gene>
<reference evidence="2 3" key="1">
    <citation type="submission" date="2015-03" db="EMBL/GenBank/DDBJ databases">
        <authorList>
            <person name="Hassan Y.I."/>
            <person name="Lepp D."/>
            <person name="Li X.-Z."/>
            <person name="Zhou T."/>
        </authorList>
    </citation>
    <scope>NUCLEOTIDE SEQUENCE [LARGE SCALE GENOMIC DNA]</scope>
    <source>
        <strain evidence="2 3">BD-c194</strain>
    </source>
</reference>
<accession>A0A0F5FUG4</accession>
<dbReference type="SUPFAM" id="SSF50199">
    <property type="entry name" value="Staphylococcal nuclease"/>
    <property type="match status" value="1"/>
</dbReference>
<dbReference type="PATRIC" id="fig|443610.3.peg.4304"/>
<dbReference type="Gene3D" id="2.40.50.90">
    <property type="match status" value="1"/>
</dbReference>
<organism evidence="2 3">
    <name type="scientific">Devosia geojensis</name>
    <dbReference type="NCBI Taxonomy" id="443610"/>
    <lineage>
        <taxon>Bacteria</taxon>
        <taxon>Pseudomonadati</taxon>
        <taxon>Pseudomonadota</taxon>
        <taxon>Alphaproteobacteria</taxon>
        <taxon>Hyphomicrobiales</taxon>
        <taxon>Devosiaceae</taxon>
        <taxon>Devosia</taxon>
    </lineage>
</organism>
<dbReference type="PANTHER" id="PTHR12302:SF26">
    <property type="entry name" value="BLR1266 PROTEIN"/>
    <property type="match status" value="1"/>
</dbReference>
<evidence type="ECO:0000313" key="2">
    <source>
        <dbReference type="EMBL" id="KKB12200.1"/>
    </source>
</evidence>
<dbReference type="SMART" id="SM00318">
    <property type="entry name" value="SNc"/>
    <property type="match status" value="1"/>
</dbReference>
<comment type="caution">
    <text evidence="2">The sequence shown here is derived from an EMBL/GenBank/DDBJ whole genome shotgun (WGS) entry which is preliminary data.</text>
</comment>
<dbReference type="InterPro" id="IPR016071">
    <property type="entry name" value="Staphylococal_nuclease_OB-fold"/>
</dbReference>
<dbReference type="Pfam" id="PF00565">
    <property type="entry name" value="SNase"/>
    <property type="match status" value="1"/>
</dbReference>
<name>A0A0F5FUG4_9HYPH</name>
<keyword evidence="3" id="KW-1185">Reference proteome</keyword>
<evidence type="ECO:0000313" key="3">
    <source>
        <dbReference type="Proteomes" id="UP000033632"/>
    </source>
</evidence>
<dbReference type="EMBL" id="JZEX01000088">
    <property type="protein sequence ID" value="KKB12200.1"/>
    <property type="molecule type" value="Genomic_DNA"/>
</dbReference>
<dbReference type="STRING" id="443610.VE25_08635"/>
<proteinExistence type="predicted"/>
<sequence length="176" mass="19053">MSGTLTALAVLAVVAVGATLLGPRYDPVSGRARVSDGDSFRLGEERIRLLDIDAPEFDQTCTDASGADWPCGRAARDHMARLLASGVVSCVPHGHDRFGRLLANCEIGGRDLGREMVSAGLAIANGGYDHEEQQARRQRLGIWAGTFDAPRAWRDDHQDGLSPLKWLSDLFRPSQT</sequence>
<dbReference type="PANTHER" id="PTHR12302">
    <property type="entry name" value="EBNA2 BINDING PROTEIN P100"/>
    <property type="match status" value="1"/>
</dbReference>
<protein>
    <recommendedName>
        <fullName evidence="1">TNase-like domain-containing protein</fullName>
    </recommendedName>
</protein>
<dbReference type="InterPro" id="IPR035437">
    <property type="entry name" value="SNase_OB-fold_sf"/>
</dbReference>
<feature type="domain" description="TNase-like" evidence="1">
    <location>
        <begin position="33"/>
        <end position="145"/>
    </location>
</feature>
<dbReference type="PROSITE" id="PS50830">
    <property type="entry name" value="TNASE_3"/>
    <property type="match status" value="1"/>
</dbReference>
<dbReference type="Proteomes" id="UP000033632">
    <property type="component" value="Unassembled WGS sequence"/>
</dbReference>
<evidence type="ECO:0000259" key="1">
    <source>
        <dbReference type="PROSITE" id="PS50830"/>
    </source>
</evidence>
<dbReference type="AlphaFoldDB" id="A0A0F5FUG4"/>